<dbReference type="SUPFAM" id="SSF48371">
    <property type="entry name" value="ARM repeat"/>
    <property type="match status" value="1"/>
</dbReference>
<gene>
    <name evidence="1" type="ORF">SAMN05216267_101283</name>
</gene>
<dbReference type="Gene3D" id="1.25.10.10">
    <property type="entry name" value="Leucine-rich Repeat Variant"/>
    <property type="match status" value="1"/>
</dbReference>
<dbReference type="STRING" id="310780.SAMN05216267_101283"/>
<dbReference type="EMBL" id="FODD01000012">
    <property type="protein sequence ID" value="SEN89754.1"/>
    <property type="molecule type" value="Genomic_DNA"/>
</dbReference>
<evidence type="ECO:0000313" key="2">
    <source>
        <dbReference type="Proteomes" id="UP000181951"/>
    </source>
</evidence>
<dbReference type="InterPro" id="IPR036770">
    <property type="entry name" value="Ankyrin_rpt-contain_sf"/>
</dbReference>
<dbReference type="SUPFAM" id="SSF48403">
    <property type="entry name" value="Ankyrin repeat"/>
    <property type="match status" value="1"/>
</dbReference>
<name>A0A1H8KA19_9ACTN</name>
<proteinExistence type="predicted"/>
<keyword evidence="2" id="KW-1185">Reference proteome</keyword>
<dbReference type="InterPro" id="IPR011989">
    <property type="entry name" value="ARM-like"/>
</dbReference>
<dbReference type="InterPro" id="IPR016024">
    <property type="entry name" value="ARM-type_fold"/>
</dbReference>
<dbReference type="Gene3D" id="1.25.40.20">
    <property type="entry name" value="Ankyrin repeat-containing domain"/>
    <property type="match status" value="1"/>
</dbReference>
<organism evidence="1 2">
    <name type="scientific">Actinacidiphila rubida</name>
    <dbReference type="NCBI Taxonomy" id="310780"/>
    <lineage>
        <taxon>Bacteria</taxon>
        <taxon>Bacillati</taxon>
        <taxon>Actinomycetota</taxon>
        <taxon>Actinomycetes</taxon>
        <taxon>Kitasatosporales</taxon>
        <taxon>Streptomycetaceae</taxon>
        <taxon>Actinacidiphila</taxon>
    </lineage>
</organism>
<accession>A0A1H8KA19</accession>
<dbReference type="Pfam" id="PF13646">
    <property type="entry name" value="HEAT_2"/>
    <property type="match status" value="1"/>
</dbReference>
<protein>
    <submittedName>
        <fullName evidence="1">HEAT repeat-containing protein</fullName>
    </submittedName>
</protein>
<evidence type="ECO:0000313" key="1">
    <source>
        <dbReference type="EMBL" id="SEN89754.1"/>
    </source>
</evidence>
<dbReference type="AlphaFoldDB" id="A0A1H8KA19"/>
<reference evidence="1 2" key="1">
    <citation type="submission" date="2016-10" db="EMBL/GenBank/DDBJ databases">
        <authorList>
            <person name="de Groot N.N."/>
        </authorList>
    </citation>
    <scope>NUCLEOTIDE SEQUENCE [LARGE SCALE GENOMIC DNA]</scope>
    <source>
        <strain evidence="1 2">CGMCC 4.2026</strain>
    </source>
</reference>
<dbReference type="Proteomes" id="UP000181951">
    <property type="component" value="Unassembled WGS sequence"/>
</dbReference>
<sequence length="423" mass="45959">MSVGTGAGKSNAVDGESALISAVRARDTDLVGVVLHENSDSDYVDAAFGLAVRMHAGYIAQLLLHHGADSGRSGPEDLIPLSAAVDSGSPALFEALLDHKIRGRYPDSELREARDLARRWHETGVEAELRRRTGSRDAVVRTQVPDDEYSSVDECTLGGMTVWDGHGAILTDVEELLGVRTSFEELMDRALTIADQNHPTWSGVTLLLAGRRDQAIWTAAATLRTHPDPSRRLFGAEVLRVTHLLDDSDEDAFAGPALDMFTDWSAEETDFAVLTEVLVALGEHNDPRAEVALLPHAGHPDARVRRAVAQGLKALSSPPAFSGDARTALLRLMTDPDPVVRKTACRVVAEGRDHDPVFADAMAAALDDSNRLVQLAAVYGLALHHDERCVEAARLLGPPQRGSVEEEGFLEAAWRYEWRRDGR</sequence>